<name>A0A1N7DRZ5_9NOCA</name>
<gene>
    <name evidence="2" type="ORF">SAMN05445060_0862</name>
</gene>
<dbReference type="STRING" id="1344003.SAMN05445060_0862"/>
<feature type="domain" description="HTH cro/C1-type" evidence="1">
    <location>
        <begin position="34"/>
        <end position="75"/>
    </location>
</feature>
<evidence type="ECO:0000313" key="2">
    <source>
        <dbReference type="EMBL" id="SIR78652.1"/>
    </source>
</evidence>
<dbReference type="EMBL" id="FTNT01000002">
    <property type="protein sequence ID" value="SIR78652.1"/>
    <property type="molecule type" value="Genomic_DNA"/>
</dbReference>
<reference evidence="2 3" key="1">
    <citation type="submission" date="2017-01" db="EMBL/GenBank/DDBJ databases">
        <authorList>
            <person name="Mah S.A."/>
            <person name="Swanson W.J."/>
            <person name="Moy G.W."/>
            <person name="Vacquier V.D."/>
        </authorList>
    </citation>
    <scope>NUCLEOTIDE SEQUENCE [LARGE SCALE GENOMIC DNA]</scope>
    <source>
        <strain evidence="2 3">CPCC 203464</strain>
    </source>
</reference>
<dbReference type="SUPFAM" id="SSF47413">
    <property type="entry name" value="lambda repressor-like DNA-binding domains"/>
    <property type="match status" value="1"/>
</dbReference>
<evidence type="ECO:0000259" key="1">
    <source>
        <dbReference type="PROSITE" id="PS50943"/>
    </source>
</evidence>
<accession>A0A1N7DRZ5</accession>
<keyword evidence="3" id="KW-1185">Reference proteome</keyword>
<organism evidence="2 3">
    <name type="scientific">Williamsia sterculiae</name>
    <dbReference type="NCBI Taxonomy" id="1344003"/>
    <lineage>
        <taxon>Bacteria</taxon>
        <taxon>Bacillati</taxon>
        <taxon>Actinomycetota</taxon>
        <taxon>Actinomycetes</taxon>
        <taxon>Mycobacteriales</taxon>
        <taxon>Nocardiaceae</taxon>
        <taxon>Williamsia</taxon>
    </lineage>
</organism>
<dbReference type="PROSITE" id="PS50943">
    <property type="entry name" value="HTH_CROC1"/>
    <property type="match status" value="1"/>
</dbReference>
<evidence type="ECO:0000313" key="3">
    <source>
        <dbReference type="Proteomes" id="UP000186218"/>
    </source>
</evidence>
<dbReference type="Pfam" id="PF01381">
    <property type="entry name" value="HTH_3"/>
    <property type="match status" value="1"/>
</dbReference>
<dbReference type="CDD" id="cd00093">
    <property type="entry name" value="HTH_XRE"/>
    <property type="match status" value="1"/>
</dbReference>
<proteinExistence type="predicted"/>
<dbReference type="GO" id="GO:0003677">
    <property type="term" value="F:DNA binding"/>
    <property type="evidence" value="ECO:0007669"/>
    <property type="project" value="InterPro"/>
</dbReference>
<protein>
    <submittedName>
        <fullName evidence="2">Helix-turn-helix domain-containing protein</fullName>
    </submittedName>
</protein>
<dbReference type="AlphaFoldDB" id="A0A1N7DRZ5"/>
<dbReference type="InterPro" id="IPR001387">
    <property type="entry name" value="Cro/C1-type_HTH"/>
</dbReference>
<dbReference type="InterPro" id="IPR010982">
    <property type="entry name" value="Lambda_DNA-bd_dom_sf"/>
</dbReference>
<sequence length="113" mass="12273">MRRPTGTPMEPLLREVTGRVLRRHRHDRDERLVETARRAGVSSQYLSELERGRKDASSEVLAAVAGSLDLTLLGLTTEVAAELGRRVAPRLRSVPVVRVNPAGSSRGPVALAA</sequence>
<dbReference type="Gene3D" id="1.10.260.40">
    <property type="entry name" value="lambda repressor-like DNA-binding domains"/>
    <property type="match status" value="1"/>
</dbReference>
<dbReference type="Proteomes" id="UP000186218">
    <property type="component" value="Unassembled WGS sequence"/>
</dbReference>
<dbReference type="SMART" id="SM00530">
    <property type="entry name" value="HTH_XRE"/>
    <property type="match status" value="1"/>
</dbReference>